<proteinExistence type="predicted"/>
<feature type="chain" id="PRO_5046233923" description="Lipoprotein" evidence="1">
    <location>
        <begin position="22"/>
        <end position="296"/>
    </location>
</feature>
<dbReference type="Proteomes" id="UP001238603">
    <property type="component" value="Unassembled WGS sequence"/>
</dbReference>
<keyword evidence="3" id="KW-1185">Reference proteome</keyword>
<evidence type="ECO:0008006" key="4">
    <source>
        <dbReference type="Google" id="ProtNLM"/>
    </source>
</evidence>
<dbReference type="EMBL" id="JASVDS010000005">
    <property type="protein sequence ID" value="MDL5033871.1"/>
    <property type="molecule type" value="Genomic_DNA"/>
</dbReference>
<organism evidence="2 3">
    <name type="scientific">Roseateles subflavus</name>
    <dbReference type="NCBI Taxonomy" id="3053353"/>
    <lineage>
        <taxon>Bacteria</taxon>
        <taxon>Pseudomonadati</taxon>
        <taxon>Pseudomonadota</taxon>
        <taxon>Betaproteobacteria</taxon>
        <taxon>Burkholderiales</taxon>
        <taxon>Sphaerotilaceae</taxon>
        <taxon>Roseateles</taxon>
    </lineage>
</organism>
<feature type="signal peptide" evidence="1">
    <location>
        <begin position="1"/>
        <end position="21"/>
    </location>
</feature>
<evidence type="ECO:0000313" key="2">
    <source>
        <dbReference type="EMBL" id="MDL5033871.1"/>
    </source>
</evidence>
<dbReference type="RefSeq" id="WP_285983943.1">
    <property type="nucleotide sequence ID" value="NZ_JASVDS010000005.1"/>
</dbReference>
<reference evidence="2 3" key="1">
    <citation type="submission" date="2023-06" db="EMBL/GenBank/DDBJ databases">
        <title>Pelomonas sp. APW6 16S ribosomal RNA gene genome sequencing and assembly.</title>
        <authorList>
            <person name="Woo H."/>
        </authorList>
    </citation>
    <scope>NUCLEOTIDE SEQUENCE [LARGE SCALE GENOMIC DNA]</scope>
    <source>
        <strain evidence="2 3">APW6</strain>
    </source>
</reference>
<evidence type="ECO:0000256" key="1">
    <source>
        <dbReference type="SAM" id="SignalP"/>
    </source>
</evidence>
<comment type="caution">
    <text evidence="2">The sequence shown here is derived from an EMBL/GenBank/DDBJ whole genome shotgun (WGS) entry which is preliminary data.</text>
</comment>
<name>A0ABT7LLX5_9BURK</name>
<sequence length="296" mass="30884">MQILKRRVLLSSSLALASVLAACGGGGGSSGSSNSGAGTPSTPTPIAATINEGNYLNAVALTGLAADRLDDVNTMIAYLYSAVIATQGLTGSYPCPLGGSVNVGLQGSSYTFTAQGCRFASYTVQSGTITATGASASLVNGVYYLMGGNFAFTDVDYLSQAQSGNQVMNGQFKLVRNGDLSLDASGQASVRRNGRTDTYTQLQVRTGTPDTRTHEVQIDKLAFRLETPRFPLALTVAGDSRTGTITATDSSSITFTQQTTAYKYELRRTTGAAPFYTATLTDSDAAFKAALEEMLK</sequence>
<protein>
    <recommendedName>
        <fullName evidence="4">Lipoprotein</fullName>
    </recommendedName>
</protein>
<evidence type="ECO:0000313" key="3">
    <source>
        <dbReference type="Proteomes" id="UP001238603"/>
    </source>
</evidence>
<dbReference type="PROSITE" id="PS51257">
    <property type="entry name" value="PROKAR_LIPOPROTEIN"/>
    <property type="match status" value="1"/>
</dbReference>
<accession>A0ABT7LLX5</accession>
<gene>
    <name evidence="2" type="ORF">QRD43_18315</name>
</gene>
<keyword evidence="1" id="KW-0732">Signal</keyword>